<feature type="transmembrane region" description="Helical" evidence="7">
    <location>
        <begin position="1509"/>
        <end position="1529"/>
    </location>
</feature>
<feature type="domain" description="ABC3 transporter permease C-terminal" evidence="8">
    <location>
        <begin position="607"/>
        <end position="709"/>
    </location>
</feature>
<feature type="transmembrane region" description="Helical" evidence="7">
    <location>
        <begin position="774"/>
        <end position="793"/>
    </location>
</feature>
<keyword evidence="3 7" id="KW-0812">Transmembrane</keyword>
<feature type="domain" description="ABC3 transporter permease C-terminal" evidence="8">
    <location>
        <begin position="1417"/>
        <end position="1534"/>
    </location>
</feature>
<dbReference type="GO" id="GO:0022857">
    <property type="term" value="F:transmembrane transporter activity"/>
    <property type="evidence" value="ECO:0007669"/>
    <property type="project" value="TreeGrafter"/>
</dbReference>
<dbReference type="GO" id="GO:0005886">
    <property type="term" value="C:plasma membrane"/>
    <property type="evidence" value="ECO:0007669"/>
    <property type="project" value="UniProtKB-SubCell"/>
</dbReference>
<comment type="subcellular location">
    <subcellularLocation>
        <location evidence="1">Cell membrane</location>
        <topology evidence="1">Multi-pass membrane protein</topology>
    </subcellularLocation>
</comment>
<evidence type="ECO:0000313" key="9">
    <source>
        <dbReference type="EMBL" id="ATZ18647.1"/>
    </source>
</evidence>
<dbReference type="Pfam" id="PF02687">
    <property type="entry name" value="FtsX"/>
    <property type="match status" value="2"/>
</dbReference>
<evidence type="ECO:0000256" key="4">
    <source>
        <dbReference type="ARBA" id="ARBA00022989"/>
    </source>
</evidence>
<dbReference type="KEGG" id="esx:ESOMN_v1c02650"/>
<feature type="transmembrane region" description="Helical" evidence="7">
    <location>
        <begin position="645"/>
        <end position="670"/>
    </location>
</feature>
<keyword evidence="2" id="KW-1003">Cell membrane</keyword>
<feature type="transmembrane region" description="Helical" evidence="7">
    <location>
        <begin position="12"/>
        <end position="37"/>
    </location>
</feature>
<dbReference type="RefSeq" id="WP_024863878.1">
    <property type="nucleotide sequence ID" value="NZ_CP024965.1"/>
</dbReference>
<evidence type="ECO:0000256" key="6">
    <source>
        <dbReference type="ARBA" id="ARBA00038076"/>
    </source>
</evidence>
<reference evidence="9 10" key="1">
    <citation type="submission" date="2017-11" db="EMBL/GenBank/DDBJ databases">
        <title>Genome sequence of Entomoplasma somnilux PYAN-1 (ATCC 49194).</title>
        <authorList>
            <person name="Lo W.-S."/>
            <person name="Gasparich G.E."/>
            <person name="Kuo C.-H."/>
        </authorList>
    </citation>
    <scope>NUCLEOTIDE SEQUENCE [LARGE SCALE GENOMIC DNA]</scope>
    <source>
        <strain evidence="9 10">PYAN-1</strain>
    </source>
</reference>
<keyword evidence="5 7" id="KW-0472">Membrane</keyword>
<evidence type="ECO:0000313" key="10">
    <source>
        <dbReference type="Proteomes" id="UP000232230"/>
    </source>
</evidence>
<proteinExistence type="inferred from homology"/>
<organism evidence="9 10">
    <name type="scientific">Williamsoniiplasma somnilux</name>
    <dbReference type="NCBI Taxonomy" id="215578"/>
    <lineage>
        <taxon>Bacteria</taxon>
        <taxon>Bacillati</taxon>
        <taxon>Mycoplasmatota</taxon>
        <taxon>Mollicutes</taxon>
        <taxon>Entomoplasmatales</taxon>
        <taxon>Williamsoniiplasma</taxon>
    </lineage>
</organism>
<dbReference type="PANTHER" id="PTHR30572">
    <property type="entry name" value="MEMBRANE COMPONENT OF TRANSPORTER-RELATED"/>
    <property type="match status" value="1"/>
</dbReference>
<feature type="transmembrane region" description="Helical" evidence="7">
    <location>
        <begin position="698"/>
        <end position="724"/>
    </location>
</feature>
<gene>
    <name evidence="9" type="ORF">ESOMN_v1c02650</name>
</gene>
<feature type="transmembrane region" description="Helical" evidence="7">
    <location>
        <begin position="602"/>
        <end position="624"/>
    </location>
</feature>
<evidence type="ECO:0000256" key="2">
    <source>
        <dbReference type="ARBA" id="ARBA00022475"/>
    </source>
</evidence>
<dbReference type="Proteomes" id="UP000232230">
    <property type="component" value="Chromosome"/>
</dbReference>
<evidence type="ECO:0000256" key="1">
    <source>
        <dbReference type="ARBA" id="ARBA00004651"/>
    </source>
</evidence>
<protein>
    <submittedName>
        <fullName evidence="9">ABC transporter permease</fullName>
    </submittedName>
</protein>
<sequence length="1544" mass="176491">MRLIIKSYLKTFTKNLTALVGTLIFIIMLTAILVGMLSTPLQLSNKIKAYEDRTVTFDYYGKSGLDLDKDFVYNYIFKNDLNRFIENSTEDDLKINPDLFSETDPTSKGTFLDEIPLPTSIKDLLEIPVLKFDGAEIKPSDDIFVDKNYDSFFGGEIFSEIFSRPIFNKQFYEILAVIRVDIFKQIITNIELGDIDKNDQDEIDSAFANAKAQIAKMIISPLSSFNNGNATSTIGTGIYYVDDLKETSAFFDKRFDIVKNNIIESYKQELENLIKDLQITSKEAILWGSRILFQINSFLENNQMEILGIKDFATITPSNAITEIKKIIEDRFSKLKNKIIEEKLAFDINYLPMMFLNYDFRKELKNNYNNNFVNLIQTKIYDAYNEKNGSQIIEYETDPHFIYEKSDASSVFPTLTIELYGSDNQSTFNRVLLDTGSLAKNPNEIVISPAYAKLNDLSIGDKITVPVSDENSLILGDKNSNSDKKLTSETEFTISGIGIKYDNLAPGKGFKNFVQDFETYAIGYVSNQNLLDIKEARWYYSTKGQNRKNDFINRIKTNKYVNMEKLFLGTKDKTIISVTSSAFDSFDTSPTARALLMTNIQIISYLILGVVFLVLAFVFINFIIKKEINETRRQLGIFKSFGYKVSELSWIFALKTLITMSFGVIVGYSLSIPLQQYSASIFESSVTFDFESVYLNPLFMIIIILIIPLGMMLVSYGVTIYYLLEPTLSLINNGSKIPKKIRRQSLIAQALSKRGKGFTYRIQNSFVARARGKFIIVQTLFAFSSLLYTIMFANQAVIDQTVKQGFASLKSETDHQLYWTNRSKYSFNDISEDSGWYINNKREFEKTKMNYIDYSKSGSVNDELNSSKSSSDSRYRARILLSYVTSKYNETDWGREKIEQVLPEAAILQIIKDKNNETSSINNGTGITDAHYFLNPILSYKIMNESFDNISKEFIEGKDITEILKSWLNDNKNKIDLSSINNGGNIEDFVKEFEMTLFGITASNKLDQYNNIYLSDISRILSFELAQSFATQLAKDIIDESLNKNLFVQDESQIINDVYKQISNNLILKNFNPENDKYWKIINNPLIDLKSLISDDITNPKIEDVISSKILKAKINQTKNQDGLSFTGLSKSAISIITTSMMIDKPNSLKEESIIAINQLLFNKNTETLSNSFEALLDRKHYENPVDVAIYAMDFKDWKYGDIRNNLNFSGVSNDTFATLHNPNFKKDETALKAIIPYAVARKMNWEVNDIVYMTSRTSLLKPFTIQIVGINKSMTFSLTDDWPIIVDYDNYAEQMFRKQAYEEFKVSQEMMFDRMYSNETLLEGKVDVWNISKSISSMKFKGLSLTFSIKNDSSVFMSIFGSMLPELPNVLRVDKNLLLVTNPNLAFISDKSGVAPYNILLATVDNVTQQFNTIMIIFLVLQTFLLAIILIVVMNIIVDEASQIILTMRALGYKTKEINWVVMGKYIIGAIISFIIAYGLSMLIWYIILTVIGNEYQIYIFLPFEWKALVVTFLVLSGIIGLGWYTAYKQVNKRKLNQITNFM</sequence>
<dbReference type="InterPro" id="IPR003838">
    <property type="entry name" value="ABC3_permease_C"/>
</dbReference>
<accession>A0A2K8NXY0</accession>
<dbReference type="PANTHER" id="PTHR30572:SF4">
    <property type="entry name" value="ABC TRANSPORTER PERMEASE YTRF"/>
    <property type="match status" value="1"/>
</dbReference>
<evidence type="ECO:0000256" key="7">
    <source>
        <dbReference type="SAM" id="Phobius"/>
    </source>
</evidence>
<comment type="similarity">
    <text evidence="6">Belongs to the ABC-4 integral membrane protein family.</text>
</comment>
<evidence type="ECO:0000256" key="5">
    <source>
        <dbReference type="ARBA" id="ARBA00023136"/>
    </source>
</evidence>
<dbReference type="InterPro" id="IPR050250">
    <property type="entry name" value="Macrolide_Exporter_MacB"/>
</dbReference>
<evidence type="ECO:0000259" key="8">
    <source>
        <dbReference type="Pfam" id="PF02687"/>
    </source>
</evidence>
<feature type="transmembrane region" description="Helical" evidence="7">
    <location>
        <begin position="1467"/>
        <end position="1489"/>
    </location>
</feature>
<dbReference type="EMBL" id="CP024965">
    <property type="protein sequence ID" value="ATZ18647.1"/>
    <property type="molecule type" value="Genomic_DNA"/>
</dbReference>
<feature type="transmembrane region" description="Helical" evidence="7">
    <location>
        <begin position="1415"/>
        <end position="1439"/>
    </location>
</feature>
<keyword evidence="10" id="KW-1185">Reference proteome</keyword>
<name>A0A2K8NXY0_9MOLU</name>
<evidence type="ECO:0000256" key="3">
    <source>
        <dbReference type="ARBA" id="ARBA00022692"/>
    </source>
</evidence>
<keyword evidence="4 7" id="KW-1133">Transmembrane helix</keyword>